<accession>A0A249PFW3</accession>
<dbReference type="EMBL" id="CP023067">
    <property type="protein sequence ID" value="ASY64607.1"/>
    <property type="molecule type" value="Genomic_DNA"/>
</dbReference>
<evidence type="ECO:0000313" key="1">
    <source>
        <dbReference type="EMBL" id="ASY64607.1"/>
    </source>
</evidence>
<dbReference type="AlphaFoldDB" id="A0A249PFW3"/>
<name>A0A249PFW3_9HYPH</name>
<dbReference type="KEGG" id="esj:SJ05684_c31840"/>
<sequence>MHPLPPCAKKRKRILARTLHQNAPIGNRPANCNTGFQPA</sequence>
<dbReference type="Proteomes" id="UP000217211">
    <property type="component" value="Chromosome"/>
</dbReference>
<gene>
    <name evidence="1" type="ORF">SJ05684_c31840</name>
</gene>
<evidence type="ECO:0000313" key="2">
    <source>
        <dbReference type="Proteomes" id="UP000217211"/>
    </source>
</evidence>
<organism evidence="1 2">
    <name type="scientific">Sinorhizobium sojae CCBAU 05684</name>
    <dbReference type="NCBI Taxonomy" id="716928"/>
    <lineage>
        <taxon>Bacteria</taxon>
        <taxon>Pseudomonadati</taxon>
        <taxon>Pseudomonadota</taxon>
        <taxon>Alphaproteobacteria</taxon>
        <taxon>Hyphomicrobiales</taxon>
        <taxon>Rhizobiaceae</taxon>
        <taxon>Sinorhizobium/Ensifer group</taxon>
        <taxon>Sinorhizobium</taxon>
    </lineage>
</organism>
<protein>
    <submittedName>
        <fullName evidence="1">Uncharacterized protein</fullName>
    </submittedName>
</protein>
<keyword evidence="2" id="KW-1185">Reference proteome</keyword>
<reference evidence="1 2" key="1">
    <citation type="submission" date="2017-08" db="EMBL/GenBank/DDBJ databases">
        <title>Multipartite genome sequences of Sinorhizobium species nodulating soybeans.</title>
        <authorList>
            <person name="Tian C.F."/>
        </authorList>
    </citation>
    <scope>NUCLEOTIDE SEQUENCE [LARGE SCALE GENOMIC DNA]</scope>
    <source>
        <strain evidence="1 2">CCBAU 05684</strain>
    </source>
</reference>
<proteinExistence type="predicted"/>